<feature type="non-terminal residue" evidence="1">
    <location>
        <position position="99"/>
    </location>
</feature>
<proteinExistence type="predicted"/>
<evidence type="ECO:0000313" key="1">
    <source>
        <dbReference type="EMBL" id="JAS91153.1"/>
    </source>
</evidence>
<reference evidence="1" key="1">
    <citation type="submission" date="2015-11" db="EMBL/GenBank/DDBJ databases">
        <title>De novo transcriptome assembly of four potential Pierce s Disease insect vectors from Arizona vineyards.</title>
        <authorList>
            <person name="Tassone E.E."/>
        </authorList>
    </citation>
    <scope>NUCLEOTIDE SEQUENCE</scope>
</reference>
<dbReference type="AlphaFoldDB" id="A0A1B6IW96"/>
<dbReference type="EMBL" id="GECU01016553">
    <property type="protein sequence ID" value="JAS91153.1"/>
    <property type="molecule type" value="Transcribed_RNA"/>
</dbReference>
<accession>A0A1B6IW96</accession>
<feature type="non-terminal residue" evidence="1">
    <location>
        <position position="1"/>
    </location>
</feature>
<sequence length="99" mass="11249">ILYCENPLDVLEILVSRKNFNIYLVCDIDLALGKEIKTEQNLGIVGVAEHTDSPLREKTFWDARFDKWRSGATAPPEPAQEVSGQQFLAKRDQIKDIMS</sequence>
<organism evidence="1">
    <name type="scientific">Homalodisca liturata</name>
    <dbReference type="NCBI Taxonomy" id="320908"/>
    <lineage>
        <taxon>Eukaryota</taxon>
        <taxon>Metazoa</taxon>
        <taxon>Ecdysozoa</taxon>
        <taxon>Arthropoda</taxon>
        <taxon>Hexapoda</taxon>
        <taxon>Insecta</taxon>
        <taxon>Pterygota</taxon>
        <taxon>Neoptera</taxon>
        <taxon>Paraneoptera</taxon>
        <taxon>Hemiptera</taxon>
        <taxon>Auchenorrhyncha</taxon>
        <taxon>Membracoidea</taxon>
        <taxon>Cicadellidae</taxon>
        <taxon>Cicadellinae</taxon>
        <taxon>Proconiini</taxon>
        <taxon>Homalodisca</taxon>
    </lineage>
</organism>
<name>A0A1B6IW96_9HEMI</name>
<gene>
    <name evidence="1" type="ORF">g.57402</name>
</gene>
<protein>
    <submittedName>
        <fullName evidence="1">Uncharacterized protein</fullName>
    </submittedName>
</protein>